<accession>A0A073JT50</accession>
<sequence length="81" mass="9636">MLRSLYWTTFWTVFVASLLKLFTMDIISYQYGLVDTGIFGLKAWIGYGVFLLFFIPIWLLAKKMRNRKVRVKTVSIHQVKR</sequence>
<dbReference type="EMBL" id="JOTN01000028">
    <property type="protein sequence ID" value="KEK17455.1"/>
    <property type="molecule type" value="Genomic_DNA"/>
</dbReference>
<keyword evidence="1" id="KW-0812">Transmembrane</keyword>
<reference evidence="2 3" key="1">
    <citation type="submission" date="2014-06" db="EMBL/GenBank/DDBJ databases">
        <title>Draft genome sequence of Bacillus manliponensis JCM 15802 (MCCC 1A00708).</title>
        <authorList>
            <person name="Lai Q."/>
            <person name="Liu Y."/>
            <person name="Shao Z."/>
        </authorList>
    </citation>
    <scope>NUCLEOTIDE SEQUENCE [LARGE SCALE GENOMIC DNA]</scope>
    <source>
        <strain evidence="2 3">JCM 15802</strain>
    </source>
</reference>
<dbReference type="RefSeq" id="WP_034643266.1">
    <property type="nucleotide sequence ID" value="NZ_CBCSJC010000006.1"/>
</dbReference>
<gene>
    <name evidence="2" type="ORF">BAMA_12890</name>
</gene>
<feature type="transmembrane region" description="Helical" evidence="1">
    <location>
        <begin position="5"/>
        <end position="23"/>
    </location>
</feature>
<evidence type="ECO:0000256" key="1">
    <source>
        <dbReference type="SAM" id="Phobius"/>
    </source>
</evidence>
<keyword evidence="3" id="KW-1185">Reference proteome</keyword>
<proteinExistence type="predicted"/>
<evidence type="ECO:0000313" key="2">
    <source>
        <dbReference type="EMBL" id="KEK17455.1"/>
    </source>
</evidence>
<keyword evidence="1" id="KW-1133">Transmembrane helix</keyword>
<comment type="caution">
    <text evidence="2">The sequence shown here is derived from an EMBL/GenBank/DDBJ whole genome shotgun (WGS) entry which is preliminary data.</text>
</comment>
<dbReference type="Proteomes" id="UP000027822">
    <property type="component" value="Unassembled WGS sequence"/>
</dbReference>
<name>A0A073JT50_9BACI</name>
<dbReference type="AlphaFoldDB" id="A0A073JT50"/>
<feature type="transmembrane region" description="Helical" evidence="1">
    <location>
        <begin position="43"/>
        <end position="61"/>
    </location>
</feature>
<organism evidence="2 3">
    <name type="scientific">Bacillus manliponensis</name>
    <dbReference type="NCBI Taxonomy" id="574376"/>
    <lineage>
        <taxon>Bacteria</taxon>
        <taxon>Bacillati</taxon>
        <taxon>Bacillota</taxon>
        <taxon>Bacilli</taxon>
        <taxon>Bacillales</taxon>
        <taxon>Bacillaceae</taxon>
        <taxon>Bacillus</taxon>
        <taxon>Bacillus cereus group</taxon>
    </lineage>
</organism>
<dbReference type="STRING" id="574376.BAMA_12890"/>
<keyword evidence="1" id="KW-0472">Membrane</keyword>
<evidence type="ECO:0000313" key="3">
    <source>
        <dbReference type="Proteomes" id="UP000027822"/>
    </source>
</evidence>
<protein>
    <submittedName>
        <fullName evidence="2">Uncharacterized protein</fullName>
    </submittedName>
</protein>